<dbReference type="AlphaFoldDB" id="A0A345C2W6"/>
<keyword evidence="2" id="KW-1185">Reference proteome</keyword>
<dbReference type="Proteomes" id="UP000252100">
    <property type="component" value="Chromosome"/>
</dbReference>
<evidence type="ECO:0000313" key="2">
    <source>
        <dbReference type="Proteomes" id="UP000252100"/>
    </source>
</evidence>
<evidence type="ECO:0000313" key="1">
    <source>
        <dbReference type="EMBL" id="AXF57547.1"/>
    </source>
</evidence>
<accession>A0A345C2W6</accession>
<dbReference type="EMBL" id="CP031092">
    <property type="protein sequence ID" value="AXF57547.1"/>
    <property type="molecule type" value="Genomic_DNA"/>
</dbReference>
<gene>
    <name evidence="1" type="ORF">DT065_17185</name>
</gene>
<organism evidence="1 2">
    <name type="scientific">Salicibibacter kimchii</name>
    <dbReference type="NCBI Taxonomy" id="2099786"/>
    <lineage>
        <taxon>Bacteria</taxon>
        <taxon>Bacillati</taxon>
        <taxon>Bacillota</taxon>
        <taxon>Bacilli</taxon>
        <taxon>Bacillales</taxon>
        <taxon>Bacillaceae</taxon>
        <taxon>Salicibibacter</taxon>
    </lineage>
</organism>
<reference evidence="1 2" key="1">
    <citation type="journal article" date="2018" name="J. Microbiol.">
        <title>Salicibibacter kimchii gen. nov., sp. nov., a moderately halophilic and alkalitolerant bacterium in the family Bacillaceae, isolated from kimchi.</title>
        <authorList>
            <person name="Jang J.Y."/>
            <person name="Oh Y.J."/>
            <person name="Lim S.K."/>
            <person name="Park H.K."/>
            <person name="Lee C."/>
            <person name="Kim J.Y."/>
            <person name="Lee M.A."/>
            <person name="Choi H.J."/>
        </authorList>
    </citation>
    <scope>NUCLEOTIDE SEQUENCE [LARGE SCALE GENOMIC DNA]</scope>
    <source>
        <strain evidence="1 2">NKC1-1</strain>
    </source>
</reference>
<name>A0A345C2W6_9BACI</name>
<sequence>MQCWPFSFGLDPKGECRATIFQDLFLRETKKTKAPIMMSKSAAVGIQPALPSVLLMVSAAVGFSINECADIVDGNVIDRMMIEIKKVTYLTTFILIPPKARDVVISIIVKDR</sequence>
<protein>
    <submittedName>
        <fullName evidence="1">Uncharacterized protein</fullName>
    </submittedName>
</protein>
<proteinExistence type="predicted"/>
<dbReference type="KEGG" id="rue:DT065_17185"/>